<comment type="caution">
    <text evidence="2">The sequence shown here is derived from an EMBL/GenBank/DDBJ whole genome shotgun (WGS) entry which is preliminary data.</text>
</comment>
<dbReference type="OrthoDB" id="7032452at2"/>
<protein>
    <submittedName>
        <fullName evidence="2">Membrane protein</fullName>
    </submittedName>
</protein>
<accession>A0A0A1YTD8</accession>
<dbReference type="RefSeq" id="WP_038851240.1">
    <property type="nucleotide sequence ID" value="NZ_ASGY01000247.1"/>
</dbReference>
<feature type="transmembrane region" description="Helical" evidence="1">
    <location>
        <begin position="52"/>
        <end position="71"/>
    </location>
</feature>
<evidence type="ECO:0000313" key="2">
    <source>
        <dbReference type="EMBL" id="KGE64204.1"/>
    </source>
</evidence>
<name>A0A0A1YTD8_PSEFL</name>
<dbReference type="EMBL" id="ASGY01000247">
    <property type="protein sequence ID" value="KGE64204.1"/>
    <property type="molecule type" value="Genomic_DNA"/>
</dbReference>
<keyword evidence="1" id="KW-0812">Transmembrane</keyword>
<reference evidence="2 3" key="1">
    <citation type="journal article" date="2013" name="Genome Announc.">
        <title>Draft Genome Sequence of Pseudomonas fluorescens LMG 5329, a White Line-Inducing Principle-Producing Bioindicator for the Mushroom Pathogen Pseudomonas tolaasii.</title>
        <authorList>
            <person name="Ghequire M.G."/>
            <person name="Rokni-Zadeh H."/>
            <person name="Zarrineh P."/>
            <person name="De Mot R."/>
        </authorList>
    </citation>
    <scope>NUCLEOTIDE SEQUENCE [LARGE SCALE GENOMIC DNA]</scope>
    <source>
        <strain evidence="2 3">LMG 5329</strain>
    </source>
</reference>
<organism evidence="2 3">
    <name type="scientific">Pseudomonas fluorescens LMG 5329</name>
    <dbReference type="NCBI Taxonomy" id="1324332"/>
    <lineage>
        <taxon>Bacteria</taxon>
        <taxon>Pseudomonadati</taxon>
        <taxon>Pseudomonadota</taxon>
        <taxon>Gammaproteobacteria</taxon>
        <taxon>Pseudomonadales</taxon>
        <taxon>Pseudomonadaceae</taxon>
        <taxon>Pseudomonas</taxon>
    </lineage>
</organism>
<feature type="transmembrane region" description="Helical" evidence="1">
    <location>
        <begin position="104"/>
        <end position="121"/>
    </location>
</feature>
<feature type="transmembrane region" description="Helical" evidence="1">
    <location>
        <begin position="78"/>
        <end position="98"/>
    </location>
</feature>
<keyword evidence="1" id="KW-1133">Transmembrane helix</keyword>
<keyword evidence="1" id="KW-0472">Membrane</keyword>
<dbReference type="Proteomes" id="UP000030060">
    <property type="component" value="Unassembled WGS sequence"/>
</dbReference>
<evidence type="ECO:0000256" key="1">
    <source>
        <dbReference type="SAM" id="Phobius"/>
    </source>
</evidence>
<dbReference type="AlphaFoldDB" id="A0A0A1YTD8"/>
<evidence type="ECO:0000313" key="3">
    <source>
        <dbReference type="Proteomes" id="UP000030060"/>
    </source>
</evidence>
<feature type="transmembrane region" description="Helical" evidence="1">
    <location>
        <begin position="12"/>
        <end position="32"/>
    </location>
</feature>
<proteinExistence type="predicted"/>
<sequence length="149" mass="16928">MSEFPSIRSFLSAYFPVFMGAIFASIFTLVFAVPQFFDSYLPGLSMEDNAKYSFLGGIALTLVVVHCNFMIARGHPQWVWPLVGLLGLCFLGVLPTFSDQPHRFMFGLGLLFPLIGLLLLNSQRHREMRQKLHKVRLLREAVIARHKSL</sequence>
<gene>
    <name evidence="2" type="ORF">K814_0130620</name>
</gene>